<dbReference type="Pfam" id="PF01425">
    <property type="entry name" value="Amidase"/>
    <property type="match status" value="1"/>
</dbReference>
<evidence type="ECO:0000259" key="2">
    <source>
        <dbReference type="Pfam" id="PF01425"/>
    </source>
</evidence>
<dbReference type="Proteomes" id="UP000813444">
    <property type="component" value="Unassembled WGS sequence"/>
</dbReference>
<proteinExistence type="predicted"/>
<dbReference type="SUPFAM" id="SSF75304">
    <property type="entry name" value="Amidase signature (AS) enzymes"/>
    <property type="match status" value="1"/>
</dbReference>
<gene>
    <name evidence="3" type="ORF">B0I35DRAFT_480988</name>
</gene>
<evidence type="ECO:0000313" key="3">
    <source>
        <dbReference type="EMBL" id="KAH7312540.1"/>
    </source>
</evidence>
<dbReference type="EMBL" id="JAGPNK010000010">
    <property type="protein sequence ID" value="KAH7312540.1"/>
    <property type="molecule type" value="Genomic_DNA"/>
</dbReference>
<comment type="caution">
    <text evidence="3">The sequence shown here is derived from an EMBL/GenBank/DDBJ whole genome shotgun (WGS) entry which is preliminary data.</text>
</comment>
<sequence>MKSLVGLGLLSTVLALDFQWSHHGQEYWATEIDRIDKGDDVFNLSSRVGQEGLGFFRIGDVDWPQFCRALHTDVYAPGAYAVAEISGQLVIAKAYQMMDDPAQAFMSGVLPKSGDSYKPFSGRGIPVPPAVGGVGPLAGLRFALKDLFHLKGIKTSAGSRSWYAAFPPQNHTSGIILKTLAAGASVVGKTKTTAFALTNTRNGWSVDYHDPFNFRGDGYSSTGGSSSGSLAAAVAYDWVDFSIGSDTGGSVRGPATRGGVYGYRPSQGFLDLEGVVPCVVSLDTPGFFTRSPTIFSKLFGVWSAGTELEMTSDSFSMPRKIIYRKEDGNLTPELRRELGAFFDKVQSHFSMTSSTMSLEETWMNNVRNQTLDHYFATVYSDINAKESWDLNGAPLFKAFGELTGGSAPPVDPSVNLTWTNGQNETIRARYNESLRRAQEFRDFYSKFVLPADPTTCSESILASTYEGPEMQNRQTLVPFGVTGGAVTGPFWSTVPPAFGGVSEIIVPFGQMPYWSEYTLQTEYRPLSASFQAARGCDAVLFRLVDELAEAGIIGEVQTGKLAYPL</sequence>
<keyword evidence="4" id="KW-1185">Reference proteome</keyword>
<dbReference type="InterPro" id="IPR036928">
    <property type="entry name" value="AS_sf"/>
</dbReference>
<feature type="signal peptide" evidence="1">
    <location>
        <begin position="1"/>
        <end position="15"/>
    </location>
</feature>
<organism evidence="3 4">
    <name type="scientific">Stachybotrys elegans</name>
    <dbReference type="NCBI Taxonomy" id="80388"/>
    <lineage>
        <taxon>Eukaryota</taxon>
        <taxon>Fungi</taxon>
        <taxon>Dikarya</taxon>
        <taxon>Ascomycota</taxon>
        <taxon>Pezizomycotina</taxon>
        <taxon>Sordariomycetes</taxon>
        <taxon>Hypocreomycetidae</taxon>
        <taxon>Hypocreales</taxon>
        <taxon>Stachybotryaceae</taxon>
        <taxon>Stachybotrys</taxon>
    </lineage>
</organism>
<dbReference type="OrthoDB" id="5129829at2759"/>
<evidence type="ECO:0000313" key="4">
    <source>
        <dbReference type="Proteomes" id="UP000813444"/>
    </source>
</evidence>
<dbReference type="PANTHER" id="PTHR46310:SF7">
    <property type="entry name" value="AMIDASE 1"/>
    <property type="match status" value="1"/>
</dbReference>
<dbReference type="InterPro" id="IPR023631">
    <property type="entry name" value="Amidase_dom"/>
</dbReference>
<name>A0A8K0WNI9_9HYPO</name>
<accession>A0A8K0WNI9</accession>
<feature type="domain" description="Amidase" evidence="2">
    <location>
        <begin position="134"/>
        <end position="291"/>
    </location>
</feature>
<dbReference type="AlphaFoldDB" id="A0A8K0WNI9"/>
<dbReference type="PANTHER" id="PTHR46310">
    <property type="entry name" value="AMIDASE 1"/>
    <property type="match status" value="1"/>
</dbReference>
<evidence type="ECO:0000256" key="1">
    <source>
        <dbReference type="SAM" id="SignalP"/>
    </source>
</evidence>
<reference evidence="3" key="1">
    <citation type="journal article" date="2021" name="Nat. Commun.">
        <title>Genetic determinants of endophytism in the Arabidopsis root mycobiome.</title>
        <authorList>
            <person name="Mesny F."/>
            <person name="Miyauchi S."/>
            <person name="Thiergart T."/>
            <person name="Pickel B."/>
            <person name="Atanasova L."/>
            <person name="Karlsson M."/>
            <person name="Huettel B."/>
            <person name="Barry K.W."/>
            <person name="Haridas S."/>
            <person name="Chen C."/>
            <person name="Bauer D."/>
            <person name="Andreopoulos W."/>
            <person name="Pangilinan J."/>
            <person name="LaButti K."/>
            <person name="Riley R."/>
            <person name="Lipzen A."/>
            <person name="Clum A."/>
            <person name="Drula E."/>
            <person name="Henrissat B."/>
            <person name="Kohler A."/>
            <person name="Grigoriev I.V."/>
            <person name="Martin F.M."/>
            <person name="Hacquard S."/>
        </authorList>
    </citation>
    <scope>NUCLEOTIDE SEQUENCE</scope>
    <source>
        <strain evidence="3">MPI-CAGE-CH-0235</strain>
    </source>
</reference>
<protein>
    <submittedName>
        <fullName evidence="3">Amidase signature domain-containing protein</fullName>
    </submittedName>
</protein>
<dbReference type="Gene3D" id="3.90.1300.10">
    <property type="entry name" value="Amidase signature (AS) domain"/>
    <property type="match status" value="1"/>
</dbReference>
<feature type="chain" id="PRO_5035473309" evidence="1">
    <location>
        <begin position="16"/>
        <end position="565"/>
    </location>
</feature>
<keyword evidence="1" id="KW-0732">Signal</keyword>